<name>A0AA35U178_GEOBA</name>
<dbReference type="Pfam" id="PF01412">
    <property type="entry name" value="ArfGap"/>
    <property type="match status" value="1"/>
</dbReference>
<feature type="domain" description="Arf-GAP" evidence="11">
    <location>
        <begin position="650"/>
        <end position="771"/>
    </location>
</feature>
<dbReference type="InterPro" id="IPR011993">
    <property type="entry name" value="PH-like_dom_sf"/>
</dbReference>
<dbReference type="InterPro" id="IPR037278">
    <property type="entry name" value="ARFGAP/RecO"/>
</dbReference>
<keyword evidence="3" id="KW-0479">Metal-binding</keyword>
<dbReference type="Pfam" id="PF12796">
    <property type="entry name" value="Ank_2"/>
    <property type="match status" value="1"/>
</dbReference>
<evidence type="ECO:0000256" key="1">
    <source>
        <dbReference type="ARBA" id="ARBA00005430"/>
    </source>
</evidence>
<evidence type="ECO:0000256" key="8">
    <source>
        <dbReference type="PROSITE-ProRule" id="PRU00288"/>
    </source>
</evidence>
<sequence length="889" mass="98603">MEEQETVIGEVIAQFYSFFGGLMNLKERLTGSPGISQSVKKDLLQQLAVLEGEYKNSQEWFMTRETQDIRVGVVGTEHSLKSALVSAFSDGELDLEGDERDGRTKTKLTVEGRCRLLLVREETGGPSKQLALWADVIVYVFSYANSASLNEISTLYGQMRDVRDEIPVLLVGVRGDHLPVEVSSAMVRRVVETMDKCDQRDVQLSENAMQNINDLFLKVCRLALTGPTLSSLSLPSCSISQSPSHTSLKSSLPPPSPSQTKRRKKQKFKQGSYNVQKATLTESLGSGRHIPLKESLVKKKSSGMRLEWKKKYLVLSETELTYYPSLTDYMQQTHGKNFNLKHITVKVPNKRIPLARATTTPPSGVGGAITIDQTDSLLNDSDHSPSLSPTPPTPVETSLDFFPTAPLSPVAVDRGSLATALNEQGQPHNEDLSESYGDSSMSPRQHPNLELVSNGRGHNRNNSMDEVLLKMRSTGMSFTDEDRPSTLSRVHRGRLDKPRTGFLSVLVPSSEDMLSESPGGSSESIGGKKRSKESRDSFYLERSPSGKEGKTRGAGNHKRQRSWGGNKGDQESAAGMPLSLVWCRTTCRYISPDPVPESAEFQIVSLDGKVWELEASSAEETALWVKAIEEQIKKIYSENISHKRMNSSSEIEKKAILNMEGNDECADCGQTNPEWASINHGCVLCIECSGIHRKMGAHVSRIRSLTLDEWSSELVAIMKAIGNKNHHQIWEARKPRSKPSSTSNRDEREEFIRAKYISKDFLFVLPLSSKDPAELLLTAVQSGSIENVMRILPYASQDDIDRLHGKSTALHIACIDGNTSIVQLLIWNRANINQLDIFNRPPLYYARHHDHSTIENILIASNCVVDDLSRLSHSSDGGSSEALHRTRSS</sequence>
<evidence type="ECO:0000256" key="7">
    <source>
        <dbReference type="PROSITE-ProRule" id="PRU00023"/>
    </source>
</evidence>
<dbReference type="Gene3D" id="3.40.50.300">
    <property type="entry name" value="P-loop containing nucleotide triphosphate hydrolases"/>
    <property type="match status" value="1"/>
</dbReference>
<dbReference type="CDD" id="cd08204">
    <property type="entry name" value="ArfGap"/>
    <property type="match status" value="1"/>
</dbReference>
<dbReference type="GO" id="GO:0008270">
    <property type="term" value="F:zinc ion binding"/>
    <property type="evidence" value="ECO:0007669"/>
    <property type="project" value="UniProtKB-KW"/>
</dbReference>
<feature type="region of interest" description="Disordered" evidence="9">
    <location>
        <begin position="475"/>
        <end position="494"/>
    </location>
</feature>
<dbReference type="SMART" id="SM00248">
    <property type="entry name" value="ANK"/>
    <property type="match status" value="2"/>
</dbReference>
<evidence type="ECO:0000256" key="5">
    <source>
        <dbReference type="ARBA" id="ARBA00022833"/>
    </source>
</evidence>
<feature type="repeat" description="ANK" evidence="7">
    <location>
        <begin position="805"/>
        <end position="837"/>
    </location>
</feature>
<dbReference type="SUPFAM" id="SSF52540">
    <property type="entry name" value="P-loop containing nucleoside triphosphate hydrolases"/>
    <property type="match status" value="1"/>
</dbReference>
<evidence type="ECO:0000259" key="10">
    <source>
        <dbReference type="PROSITE" id="PS50003"/>
    </source>
</evidence>
<evidence type="ECO:0000313" key="13">
    <source>
        <dbReference type="Proteomes" id="UP001174909"/>
    </source>
</evidence>
<organism evidence="12 13">
    <name type="scientific">Geodia barretti</name>
    <name type="common">Barrett's horny sponge</name>
    <dbReference type="NCBI Taxonomy" id="519541"/>
    <lineage>
        <taxon>Eukaryota</taxon>
        <taxon>Metazoa</taxon>
        <taxon>Porifera</taxon>
        <taxon>Demospongiae</taxon>
        <taxon>Heteroscleromorpha</taxon>
        <taxon>Tetractinellida</taxon>
        <taxon>Astrophorina</taxon>
        <taxon>Geodiidae</taxon>
        <taxon>Geodia</taxon>
    </lineage>
</organism>
<feature type="region of interest" description="Disordered" evidence="9">
    <location>
        <begin position="243"/>
        <end position="272"/>
    </location>
</feature>
<keyword evidence="6 7" id="KW-0040">ANK repeat</keyword>
<dbReference type="GO" id="GO:0005096">
    <property type="term" value="F:GTPase activator activity"/>
    <property type="evidence" value="ECO:0007669"/>
    <property type="project" value="UniProtKB-KW"/>
</dbReference>
<evidence type="ECO:0000259" key="11">
    <source>
        <dbReference type="PROSITE" id="PS50115"/>
    </source>
</evidence>
<feature type="region of interest" description="Disordered" evidence="9">
    <location>
        <begin position="375"/>
        <end position="397"/>
    </location>
</feature>
<evidence type="ECO:0000313" key="12">
    <source>
        <dbReference type="EMBL" id="CAI8058288.1"/>
    </source>
</evidence>
<feature type="compositionally biased region" description="Basic and acidic residues" evidence="9">
    <location>
        <begin position="533"/>
        <end position="551"/>
    </location>
</feature>
<dbReference type="InterPro" id="IPR001849">
    <property type="entry name" value="PH_domain"/>
</dbReference>
<feature type="region of interest" description="Disordered" evidence="9">
    <location>
        <begin position="507"/>
        <end position="572"/>
    </location>
</feature>
<dbReference type="SMART" id="SM00233">
    <property type="entry name" value="PH"/>
    <property type="match status" value="1"/>
</dbReference>
<dbReference type="PROSITE" id="PS50297">
    <property type="entry name" value="ANK_REP_REGION"/>
    <property type="match status" value="1"/>
</dbReference>
<dbReference type="GO" id="GO:0003924">
    <property type="term" value="F:GTPase activity"/>
    <property type="evidence" value="ECO:0007669"/>
    <property type="project" value="TreeGrafter"/>
</dbReference>
<proteinExistence type="inferred from homology"/>
<dbReference type="EMBL" id="CASHTH010004500">
    <property type="protein sequence ID" value="CAI8058288.1"/>
    <property type="molecule type" value="Genomic_DNA"/>
</dbReference>
<dbReference type="Gene3D" id="1.10.220.150">
    <property type="entry name" value="Arf GTPase activating protein"/>
    <property type="match status" value="1"/>
</dbReference>
<dbReference type="InterPro" id="IPR027417">
    <property type="entry name" value="P-loop_NTPase"/>
</dbReference>
<feature type="compositionally biased region" description="Low complexity" evidence="9">
    <location>
        <begin position="515"/>
        <end position="525"/>
    </location>
</feature>
<dbReference type="PANTHER" id="PTHR45819:SF5">
    <property type="entry name" value="CENTAURIN-GAMMA-1A"/>
    <property type="match status" value="1"/>
</dbReference>
<dbReference type="InterPro" id="IPR002110">
    <property type="entry name" value="Ankyrin_rpt"/>
</dbReference>
<keyword evidence="13" id="KW-1185">Reference proteome</keyword>
<dbReference type="InterPro" id="IPR038508">
    <property type="entry name" value="ArfGAP_dom_sf"/>
</dbReference>
<dbReference type="PRINTS" id="PR00405">
    <property type="entry name" value="REVINTRACTNG"/>
</dbReference>
<dbReference type="PANTHER" id="PTHR45819">
    <property type="entry name" value="CENTAURIN-GAMMA-1A"/>
    <property type="match status" value="1"/>
</dbReference>
<dbReference type="InterPro" id="IPR001164">
    <property type="entry name" value="ArfGAP_dom"/>
</dbReference>
<gene>
    <name evidence="12" type="ORF">GBAR_LOCUS31687</name>
</gene>
<dbReference type="SUPFAM" id="SSF57863">
    <property type="entry name" value="ArfGap/RecO-like zinc finger"/>
    <property type="match status" value="1"/>
</dbReference>
<reference evidence="12" key="1">
    <citation type="submission" date="2023-03" db="EMBL/GenBank/DDBJ databases">
        <authorList>
            <person name="Steffen K."/>
            <person name="Cardenas P."/>
        </authorList>
    </citation>
    <scope>NUCLEOTIDE SEQUENCE</scope>
</reference>
<comment type="similarity">
    <text evidence="1">Belongs to the centaurin gamma-like family.</text>
</comment>
<dbReference type="SMART" id="SM00105">
    <property type="entry name" value="ArfGap"/>
    <property type="match status" value="1"/>
</dbReference>
<evidence type="ECO:0000256" key="2">
    <source>
        <dbReference type="ARBA" id="ARBA00022468"/>
    </source>
</evidence>
<dbReference type="FunFam" id="1.10.220.150:FF:000009">
    <property type="entry name" value="stromal membrane-associated protein 1 isoform X1"/>
    <property type="match status" value="1"/>
</dbReference>
<dbReference type="Gene3D" id="1.25.40.20">
    <property type="entry name" value="Ankyrin repeat-containing domain"/>
    <property type="match status" value="1"/>
</dbReference>
<evidence type="ECO:0000256" key="9">
    <source>
        <dbReference type="SAM" id="MobiDB-lite"/>
    </source>
</evidence>
<dbReference type="SUPFAM" id="SSF50729">
    <property type="entry name" value="PH domain-like"/>
    <property type="match status" value="1"/>
</dbReference>
<dbReference type="PROSITE" id="PS50115">
    <property type="entry name" value="ARFGAP"/>
    <property type="match status" value="1"/>
</dbReference>
<dbReference type="PROSITE" id="PS50088">
    <property type="entry name" value="ANK_REPEAT"/>
    <property type="match status" value="1"/>
</dbReference>
<dbReference type="Proteomes" id="UP001174909">
    <property type="component" value="Unassembled WGS sequence"/>
</dbReference>
<dbReference type="SUPFAM" id="SSF48403">
    <property type="entry name" value="Ankyrin repeat"/>
    <property type="match status" value="1"/>
</dbReference>
<protein>
    <submittedName>
        <fullName evidence="12">Arf-GAP with GTPase, ANK repeat and PH domain-containing protein 1</fullName>
    </submittedName>
</protein>
<comment type="caution">
    <text evidence="12">The sequence shown here is derived from an EMBL/GenBank/DDBJ whole genome shotgun (WGS) entry which is preliminary data.</text>
</comment>
<accession>A0AA35U178</accession>
<dbReference type="InterPro" id="IPR051282">
    <property type="entry name" value="Arf-GAP_GTPase_ANK_PH"/>
</dbReference>
<keyword evidence="5" id="KW-0862">Zinc</keyword>
<dbReference type="AlphaFoldDB" id="A0AA35U178"/>
<feature type="compositionally biased region" description="Polar residues" evidence="9">
    <location>
        <begin position="436"/>
        <end position="445"/>
    </location>
</feature>
<evidence type="ECO:0000256" key="6">
    <source>
        <dbReference type="ARBA" id="ARBA00023043"/>
    </source>
</evidence>
<keyword evidence="4 8" id="KW-0863">Zinc-finger</keyword>
<feature type="region of interest" description="Disordered" evidence="9">
    <location>
        <begin position="421"/>
        <end position="462"/>
    </location>
</feature>
<dbReference type="PROSITE" id="PS50003">
    <property type="entry name" value="PH_DOMAIN"/>
    <property type="match status" value="1"/>
</dbReference>
<keyword evidence="2" id="KW-0343">GTPase activation</keyword>
<evidence type="ECO:0000256" key="4">
    <source>
        <dbReference type="ARBA" id="ARBA00022771"/>
    </source>
</evidence>
<dbReference type="Gene3D" id="2.30.29.30">
    <property type="entry name" value="Pleckstrin-homology domain (PH domain)/Phosphotyrosine-binding domain (PTB)"/>
    <property type="match status" value="2"/>
</dbReference>
<feature type="domain" description="PH" evidence="10">
    <location>
        <begin position="290"/>
        <end position="633"/>
    </location>
</feature>
<dbReference type="InterPro" id="IPR036770">
    <property type="entry name" value="Ankyrin_rpt-contain_sf"/>
</dbReference>
<evidence type="ECO:0000256" key="3">
    <source>
        <dbReference type="ARBA" id="ARBA00022723"/>
    </source>
</evidence>